<reference evidence="5" key="1">
    <citation type="submission" date="2017-04" db="EMBL/GenBank/DDBJ databases">
        <authorList>
            <person name="Varghese N."/>
            <person name="Submissions S."/>
        </authorList>
    </citation>
    <scope>NUCLEOTIDE SEQUENCE [LARGE SCALE GENOMIC DNA]</scope>
    <source>
        <strain evidence="5">K3S</strain>
    </source>
</reference>
<keyword evidence="3" id="KW-0472">Membrane</keyword>
<evidence type="ECO:0000313" key="4">
    <source>
        <dbReference type="EMBL" id="SME87838.1"/>
    </source>
</evidence>
<dbReference type="InterPro" id="IPR011990">
    <property type="entry name" value="TPR-like_helical_dom_sf"/>
</dbReference>
<evidence type="ECO:0000313" key="5">
    <source>
        <dbReference type="Proteomes" id="UP000192906"/>
    </source>
</evidence>
<organism evidence="4 5">
    <name type="scientific">Desulfovibrio gilichinskyi</name>
    <dbReference type="NCBI Taxonomy" id="1519643"/>
    <lineage>
        <taxon>Bacteria</taxon>
        <taxon>Pseudomonadati</taxon>
        <taxon>Thermodesulfobacteriota</taxon>
        <taxon>Desulfovibrionia</taxon>
        <taxon>Desulfovibrionales</taxon>
        <taxon>Desulfovibrionaceae</taxon>
        <taxon>Desulfovibrio</taxon>
    </lineage>
</organism>
<keyword evidence="5" id="KW-1185">Reference proteome</keyword>
<dbReference type="EMBL" id="FWZU01000001">
    <property type="protein sequence ID" value="SME87838.1"/>
    <property type="molecule type" value="Genomic_DNA"/>
</dbReference>
<evidence type="ECO:0000256" key="1">
    <source>
        <dbReference type="SAM" id="Coils"/>
    </source>
</evidence>
<keyword evidence="3" id="KW-0812">Transmembrane</keyword>
<name>A0A1X7C0S7_9BACT</name>
<keyword evidence="3" id="KW-1133">Transmembrane helix</keyword>
<protein>
    <submittedName>
        <fullName evidence="4">Uncharacterized protein</fullName>
    </submittedName>
</protein>
<feature type="compositionally biased region" description="Polar residues" evidence="2">
    <location>
        <begin position="623"/>
        <end position="633"/>
    </location>
</feature>
<dbReference type="STRING" id="1519643.SAMN06295933_0052"/>
<gene>
    <name evidence="4" type="ORF">SAMN06295933_0052</name>
</gene>
<feature type="region of interest" description="Disordered" evidence="2">
    <location>
        <begin position="623"/>
        <end position="654"/>
    </location>
</feature>
<feature type="transmembrane region" description="Helical" evidence="3">
    <location>
        <begin position="590"/>
        <end position="613"/>
    </location>
</feature>
<evidence type="ECO:0000256" key="3">
    <source>
        <dbReference type="SAM" id="Phobius"/>
    </source>
</evidence>
<accession>A0A1X7C0S7</accession>
<dbReference type="Gene3D" id="1.25.40.10">
    <property type="entry name" value="Tetratricopeptide repeat domain"/>
    <property type="match status" value="1"/>
</dbReference>
<keyword evidence="1" id="KW-0175">Coiled coil</keyword>
<dbReference type="Proteomes" id="UP000192906">
    <property type="component" value="Unassembled WGS sequence"/>
</dbReference>
<sequence length="772" mass="87601">MYEYDQHIKDILGEQQKAVISVVCDVEADIYVDKKIQKKKVDHYKTVALPFGQYFVEAKTDVPNRYDSAVVTLSQEGTHVCELKLSDKKYAKLTIVCDTVADFYVDKKPIAISKSLVTHEVSLGEHFVEVKTSDPDQYESAIVNLTQESGHVCEFKFSNKDFCSVTFVCDIKADYFVDKELVANSVERAFTHKLPVGEHFVEVKSYDPPKYDSRVISVAPEGKLVCEFFLKKQMPGLFVEKGVPVSINFTEDCSLELNGVDVGNFEKGVSEHFALPVGKNRFKFVSVHLENVSESIELNLKDIGQEFVDSKLDLVVQKRIREQLQFYVMKLKDLVGSIKGRYSVAKLQKLMSRLRLVAQDRILYLTLESRVNLAISAVDSALNAYSAMEPALDHVLILPENITGHDYKKICAEIDERIEKWERKKSVFFSLAQDAETKSGLVENDYDKLEQIIKAKLLGIERVFEEAQDRFEGLNLESLCTEMQKAAGKIPLTGSVQISVDETMRDIQKATHDFRAFMDLKSSASSISPGVRGFDAIQIDLNKKLEDVQSNKNNVLYFCETAKNKIISCNIQLNELQKLLEDKEKYRRKIVVIFSVVTVLFLVCIGGGIKLYLDQEARFQRANNQRSNRQTEISAKDVKQPSVKNVENREPKEQAKVVESPSVVSQQQINIPAKPQLSSLEQGKIYMKKGEYDKAENSLRGAIESYKNAPASKKDIYICNTMEAMFYLAKIPGNEMEFDQMLKYYSQHRQVVRHNLPGIYGVIEPLALGLEE</sequence>
<dbReference type="RefSeq" id="WP_085096635.1">
    <property type="nucleotide sequence ID" value="NZ_FWZU01000001.1"/>
</dbReference>
<evidence type="ECO:0000256" key="2">
    <source>
        <dbReference type="SAM" id="MobiDB-lite"/>
    </source>
</evidence>
<feature type="coiled-coil region" evidence="1">
    <location>
        <begin position="559"/>
        <end position="589"/>
    </location>
</feature>
<dbReference type="AlphaFoldDB" id="A0A1X7C0S7"/>
<proteinExistence type="predicted"/>